<feature type="region of interest" description="Disordered" evidence="1">
    <location>
        <begin position="225"/>
        <end position="244"/>
    </location>
</feature>
<gene>
    <name evidence="3" type="ORF">MHA02_39580</name>
</gene>
<evidence type="ECO:0000313" key="3">
    <source>
        <dbReference type="EMBL" id="GEP01571.1"/>
    </source>
</evidence>
<keyword evidence="4" id="KW-1185">Reference proteome</keyword>
<proteinExistence type="predicted"/>
<dbReference type="Gene3D" id="3.40.1160.10">
    <property type="entry name" value="Acetylglutamate kinase-like"/>
    <property type="match status" value="1"/>
</dbReference>
<dbReference type="SUPFAM" id="SSF53633">
    <property type="entry name" value="Carbamate kinase-like"/>
    <property type="match status" value="1"/>
</dbReference>
<dbReference type="InterPro" id="IPR036393">
    <property type="entry name" value="AceGlu_kinase-like_sf"/>
</dbReference>
<dbReference type="Pfam" id="PF00696">
    <property type="entry name" value="AA_kinase"/>
    <property type="match status" value="1"/>
</dbReference>
<organism evidence="3 4">
    <name type="scientific">Methylobacterium haplocladii</name>
    <dbReference type="NCBI Taxonomy" id="1176176"/>
    <lineage>
        <taxon>Bacteria</taxon>
        <taxon>Pseudomonadati</taxon>
        <taxon>Pseudomonadota</taxon>
        <taxon>Alphaproteobacteria</taxon>
        <taxon>Hyphomicrobiales</taxon>
        <taxon>Methylobacteriaceae</taxon>
        <taxon>Methylobacterium</taxon>
    </lineage>
</organism>
<dbReference type="OrthoDB" id="6683219at2"/>
<dbReference type="Proteomes" id="UP000321258">
    <property type="component" value="Unassembled WGS sequence"/>
</dbReference>
<protein>
    <recommendedName>
        <fullName evidence="2">Aspartate/glutamate/uridylate kinase domain-containing protein</fullName>
    </recommendedName>
</protein>
<evidence type="ECO:0000259" key="2">
    <source>
        <dbReference type="Pfam" id="PF00696"/>
    </source>
</evidence>
<comment type="caution">
    <text evidence="3">The sequence shown here is derived from an EMBL/GenBank/DDBJ whole genome shotgun (WGS) entry which is preliminary data.</text>
</comment>
<reference evidence="3 4" key="1">
    <citation type="submission" date="2019-07" db="EMBL/GenBank/DDBJ databases">
        <title>Whole genome shotgun sequence of Methylobacterium haplocladii NBRC 107714.</title>
        <authorList>
            <person name="Hosoyama A."/>
            <person name="Uohara A."/>
            <person name="Ohji S."/>
            <person name="Ichikawa N."/>
        </authorList>
    </citation>
    <scope>NUCLEOTIDE SEQUENCE [LARGE SCALE GENOMIC DNA]</scope>
    <source>
        <strain evidence="3 4">NBRC 107714</strain>
    </source>
</reference>
<dbReference type="EMBL" id="BJZT01000045">
    <property type="protein sequence ID" value="GEP01571.1"/>
    <property type="molecule type" value="Genomic_DNA"/>
</dbReference>
<feature type="region of interest" description="Disordered" evidence="1">
    <location>
        <begin position="183"/>
        <end position="210"/>
    </location>
</feature>
<feature type="compositionally biased region" description="Basic and acidic residues" evidence="1">
    <location>
        <begin position="183"/>
        <end position="198"/>
    </location>
</feature>
<accession>A0A512IV46</accession>
<dbReference type="AlphaFoldDB" id="A0A512IV46"/>
<name>A0A512IV46_9HYPH</name>
<dbReference type="InterPro" id="IPR001048">
    <property type="entry name" value="Asp/Glu/Uridylate_kinase"/>
</dbReference>
<feature type="domain" description="Aspartate/glutamate/uridylate kinase" evidence="2">
    <location>
        <begin position="7"/>
        <end position="81"/>
    </location>
</feature>
<evidence type="ECO:0000256" key="1">
    <source>
        <dbReference type="SAM" id="MobiDB-lite"/>
    </source>
</evidence>
<evidence type="ECO:0000313" key="4">
    <source>
        <dbReference type="Proteomes" id="UP000321258"/>
    </source>
</evidence>
<sequence>MSASSRVNVVKIGGSLFADAARLRSALAALADGAEGPIVIVPGGGPFADAVRTAQTALGYSDALAHRLALDAMGCMAEVFSEMEPRLAILRSVEAAAESKGVCLWDPVALRSGHPDIPETWDVSSDSLALWLATALRATRCTLLKSAPCPVGATPDELVRLGLVDRAFPDFARAFAGEIVLRGPDRNADRPPRPEVPERSGGLEGRLQTSWQHLDPPFEARLRLSPQNEDAGEAPCVPSQDAAA</sequence>